<accession>A0AAN9XEL2</accession>
<keyword evidence="6" id="KW-1185">Reference proteome</keyword>
<evidence type="ECO:0000313" key="5">
    <source>
        <dbReference type="EMBL" id="KAK7389367.1"/>
    </source>
</evidence>
<feature type="region of interest" description="Disordered" evidence="4">
    <location>
        <begin position="98"/>
        <end position="132"/>
    </location>
</feature>
<dbReference type="Gene3D" id="3.30.559.10">
    <property type="entry name" value="Chloramphenicol acetyltransferase-like domain"/>
    <property type="match status" value="1"/>
</dbReference>
<gene>
    <name evidence="5" type="ORF">VNO78_24332</name>
</gene>
<protein>
    <submittedName>
        <fullName evidence="5">Uncharacterized protein</fullName>
    </submittedName>
</protein>
<evidence type="ECO:0000256" key="4">
    <source>
        <dbReference type="SAM" id="MobiDB-lite"/>
    </source>
</evidence>
<dbReference type="GO" id="GO:0016746">
    <property type="term" value="F:acyltransferase activity"/>
    <property type="evidence" value="ECO:0007669"/>
    <property type="project" value="UniProtKB-KW"/>
</dbReference>
<name>A0AAN9XEL2_PSOTE</name>
<evidence type="ECO:0000256" key="2">
    <source>
        <dbReference type="ARBA" id="ARBA00022679"/>
    </source>
</evidence>
<keyword evidence="3" id="KW-0012">Acyltransferase</keyword>
<organism evidence="5 6">
    <name type="scientific">Psophocarpus tetragonolobus</name>
    <name type="common">Winged bean</name>
    <name type="synonym">Dolichos tetragonolobus</name>
    <dbReference type="NCBI Taxonomy" id="3891"/>
    <lineage>
        <taxon>Eukaryota</taxon>
        <taxon>Viridiplantae</taxon>
        <taxon>Streptophyta</taxon>
        <taxon>Embryophyta</taxon>
        <taxon>Tracheophyta</taxon>
        <taxon>Spermatophyta</taxon>
        <taxon>Magnoliopsida</taxon>
        <taxon>eudicotyledons</taxon>
        <taxon>Gunneridae</taxon>
        <taxon>Pentapetalae</taxon>
        <taxon>rosids</taxon>
        <taxon>fabids</taxon>
        <taxon>Fabales</taxon>
        <taxon>Fabaceae</taxon>
        <taxon>Papilionoideae</taxon>
        <taxon>50 kb inversion clade</taxon>
        <taxon>NPAAA clade</taxon>
        <taxon>indigoferoid/millettioid clade</taxon>
        <taxon>Phaseoleae</taxon>
        <taxon>Psophocarpus</taxon>
    </lineage>
</organism>
<dbReference type="PANTHER" id="PTHR31623:SF79">
    <property type="entry name" value="SALUTARIDINOL 7-O-ACETYLTRANSFERASE"/>
    <property type="match status" value="1"/>
</dbReference>
<dbReference type="Proteomes" id="UP001386955">
    <property type="component" value="Unassembled WGS sequence"/>
</dbReference>
<dbReference type="InterPro" id="IPR023213">
    <property type="entry name" value="CAT-like_dom_sf"/>
</dbReference>
<dbReference type="Pfam" id="PF02458">
    <property type="entry name" value="Transferase"/>
    <property type="match status" value="1"/>
</dbReference>
<evidence type="ECO:0000313" key="6">
    <source>
        <dbReference type="Proteomes" id="UP001386955"/>
    </source>
</evidence>
<dbReference type="AlphaFoldDB" id="A0AAN9XEL2"/>
<evidence type="ECO:0000256" key="3">
    <source>
        <dbReference type="ARBA" id="ARBA00023315"/>
    </source>
</evidence>
<feature type="compositionally biased region" description="Basic residues" evidence="4">
    <location>
        <begin position="112"/>
        <end position="123"/>
    </location>
</feature>
<keyword evidence="2" id="KW-0808">Transferase</keyword>
<reference evidence="5 6" key="1">
    <citation type="submission" date="2024-01" db="EMBL/GenBank/DDBJ databases">
        <title>The genomes of 5 underutilized Papilionoideae crops provide insights into root nodulation and disease resistanc.</title>
        <authorList>
            <person name="Jiang F."/>
        </authorList>
    </citation>
    <scope>NUCLEOTIDE SEQUENCE [LARGE SCALE GENOMIC DNA]</scope>
    <source>
        <strain evidence="5">DUOXIRENSHENG_FW03</strain>
        <tissue evidence="5">Leaves</tissue>
    </source>
</reference>
<proteinExistence type="inferred from homology"/>
<evidence type="ECO:0000256" key="1">
    <source>
        <dbReference type="ARBA" id="ARBA00009861"/>
    </source>
</evidence>
<feature type="compositionally biased region" description="Basic and acidic residues" evidence="4">
    <location>
        <begin position="98"/>
        <end position="111"/>
    </location>
</feature>
<sequence>MAPPFYFPILLIYSASDVKAFGSGYNAVSDKFKTSLSEVLTLYYPFCGRLRDNSTIECNDEGVLFIESKVPIELSNILKNHQLHNMNEIFLLDSYSPKAEERETPETFRADPKHHRSSMHGPKHHEDKAMKI</sequence>
<comment type="similarity">
    <text evidence="1">Belongs to the plant acyltransferase family.</text>
</comment>
<dbReference type="PANTHER" id="PTHR31623">
    <property type="entry name" value="F21J9.9"/>
    <property type="match status" value="1"/>
</dbReference>
<comment type="caution">
    <text evidence="5">The sequence shown here is derived from an EMBL/GenBank/DDBJ whole genome shotgun (WGS) entry which is preliminary data.</text>
</comment>
<dbReference type="EMBL" id="JAYMYS010000006">
    <property type="protein sequence ID" value="KAK7389367.1"/>
    <property type="molecule type" value="Genomic_DNA"/>
</dbReference>